<proteinExistence type="predicted"/>
<dbReference type="SUPFAM" id="SSF69318">
    <property type="entry name" value="Integrin alpha N-terminal domain"/>
    <property type="match status" value="2"/>
</dbReference>
<dbReference type="Gene3D" id="2.130.10.130">
    <property type="entry name" value="Integrin alpha, N-terminal"/>
    <property type="match status" value="3"/>
</dbReference>
<dbReference type="InterPro" id="IPR013517">
    <property type="entry name" value="FG-GAP"/>
</dbReference>
<accession>A0ABU5VTN3</accession>
<keyword evidence="5" id="KW-1185">Reference proteome</keyword>
<feature type="transmembrane region" description="Helical" evidence="2">
    <location>
        <begin position="7"/>
        <end position="25"/>
    </location>
</feature>
<evidence type="ECO:0000313" key="4">
    <source>
        <dbReference type="EMBL" id="MEA9356409.1"/>
    </source>
</evidence>
<dbReference type="EMBL" id="JAYGJQ010000001">
    <property type="protein sequence ID" value="MEA9356409.1"/>
    <property type="molecule type" value="Genomic_DNA"/>
</dbReference>
<name>A0ABU5VTN3_9BACT</name>
<dbReference type="RefSeq" id="WP_323576105.1">
    <property type="nucleotide sequence ID" value="NZ_JAYGJQ010000001.1"/>
</dbReference>
<gene>
    <name evidence="4" type="ORF">SHI21_09355</name>
</gene>
<evidence type="ECO:0000259" key="3">
    <source>
        <dbReference type="Pfam" id="PF07593"/>
    </source>
</evidence>
<dbReference type="PANTHER" id="PTHR16026">
    <property type="entry name" value="CARTILAGE ACIDIC PROTEIN 1"/>
    <property type="match status" value="1"/>
</dbReference>
<dbReference type="InterPro" id="IPR011519">
    <property type="entry name" value="UnbV_ASPIC"/>
</dbReference>
<dbReference type="Proteomes" id="UP001302274">
    <property type="component" value="Unassembled WGS sequence"/>
</dbReference>
<protein>
    <submittedName>
        <fullName evidence="4">CRTAC1 family protein</fullName>
    </submittedName>
</protein>
<dbReference type="PANTHER" id="PTHR16026:SF0">
    <property type="entry name" value="CARTILAGE ACIDIC PROTEIN 1"/>
    <property type="match status" value="1"/>
</dbReference>
<reference evidence="4 5" key="1">
    <citation type="submission" date="2023-11" db="EMBL/GenBank/DDBJ databases">
        <title>A Novel Polar Bacteriovorax (B. antarcticus) Isolated from the Biocrust in Antarctica.</title>
        <authorList>
            <person name="Mun W."/>
            <person name="Choi S.Y."/>
            <person name="Mitchell R.J."/>
        </authorList>
    </citation>
    <scope>NUCLEOTIDE SEQUENCE [LARGE SCALE GENOMIC DNA]</scope>
    <source>
        <strain evidence="4 5">PP10</strain>
    </source>
</reference>
<keyword evidence="2" id="KW-0812">Transmembrane</keyword>
<keyword evidence="2" id="KW-0472">Membrane</keyword>
<organism evidence="4 5">
    <name type="scientific">Bacteriovorax antarcticus</name>
    <dbReference type="NCBI Taxonomy" id="3088717"/>
    <lineage>
        <taxon>Bacteria</taxon>
        <taxon>Pseudomonadati</taxon>
        <taxon>Bdellovibrionota</taxon>
        <taxon>Bacteriovoracia</taxon>
        <taxon>Bacteriovoracales</taxon>
        <taxon>Bacteriovoracaceae</taxon>
        <taxon>Bacteriovorax</taxon>
    </lineage>
</organism>
<sequence>MFNKKNYLIAAGVISFTALGTFLVLKPVHNNTGSTLLSNILAVKTYSLNELVKGLDWNNDGYEIMVNQTMTDELTFQQVQKSLLNPLEKQFTKTGEKDFQSFFTKEGVQIFGININPSTVVDEHDGIKRLSWNETTPTITKEINLNNYAAKFSHVEDFRLDIKNFNISMDDRRDSDATTSKMVLEGFMDLRGQTTEGTRRQDVGPVKLVVKLVDGEWKIQEMAFKNVVTTTSSRAPAFKSETATAFNEGAPSVYLRREAIRRGGYALSLTDINQDGVLDMYVGTQQESEIWMFDKTKNKYVRSMQEALKGEKMVKTAIFTDLDNDKFEDLFLTTFNPIYQGDGQNEDLVLYKNSKNTLTKVVDPAKGMRKISTYYPMPAVAGDFNGDGLTDIYVGFPGKKDFTFTNLSGHEIDGDIAVQGLFMNRGSMTFNGNEAHFPTIKEGNRQHLFPHAALAVDWNKDHNIDIVVIDDQENLSPFYLNKGNAKFEQVAERIGIRDTLNAMSIAAGDFNNDGLMDFVMTSISLDAGQRSENAMINHWHKVKDKFRTGVSGNGIRLFQQAKNGNFDEVTNMAGLNYPGQGAAGVEFVDYNNDGKLDIYLANGLWSGNDRNQEVGHYFINMIRKELGANEADLKDRADKSAASPFMNLLIDFRGDIFNSNLSGDKTLSLGGYQRNRLYRNNGDGTFTDVAFMEGVDSISDGYVVALGDLDRDGKMDMVLRNGDPAQKDYTFPAVEVLHNNGPWEGKSIDLALKNNRGVDAIGVGATIEYEGTTQYRQLISNNGAAQSERVLHFGIGKRDTVPKLTIHWASGDKVYTNLKAGRHEFSEISSILSQQ</sequence>
<feature type="domain" description="ASPIC/UnbV" evidence="3">
    <location>
        <begin position="762"/>
        <end position="821"/>
    </location>
</feature>
<dbReference type="Pfam" id="PF13517">
    <property type="entry name" value="FG-GAP_3"/>
    <property type="match status" value="4"/>
</dbReference>
<keyword evidence="2" id="KW-1133">Transmembrane helix</keyword>
<comment type="caution">
    <text evidence="4">The sequence shown here is derived from an EMBL/GenBank/DDBJ whole genome shotgun (WGS) entry which is preliminary data.</text>
</comment>
<dbReference type="InterPro" id="IPR027039">
    <property type="entry name" value="Crtac1"/>
</dbReference>
<keyword evidence="1" id="KW-0732">Signal</keyword>
<evidence type="ECO:0000256" key="2">
    <source>
        <dbReference type="SAM" id="Phobius"/>
    </source>
</evidence>
<dbReference type="InterPro" id="IPR028994">
    <property type="entry name" value="Integrin_alpha_N"/>
</dbReference>
<dbReference type="Pfam" id="PF07593">
    <property type="entry name" value="UnbV_ASPIC"/>
    <property type="match status" value="1"/>
</dbReference>
<evidence type="ECO:0000313" key="5">
    <source>
        <dbReference type="Proteomes" id="UP001302274"/>
    </source>
</evidence>
<evidence type="ECO:0000256" key="1">
    <source>
        <dbReference type="ARBA" id="ARBA00022729"/>
    </source>
</evidence>